<feature type="region of interest" description="Disordered" evidence="1">
    <location>
        <begin position="1"/>
        <end position="30"/>
    </location>
</feature>
<evidence type="ECO:0008006" key="4">
    <source>
        <dbReference type="Google" id="ProtNLM"/>
    </source>
</evidence>
<evidence type="ECO:0000256" key="1">
    <source>
        <dbReference type="SAM" id="MobiDB-lite"/>
    </source>
</evidence>
<dbReference type="EMBL" id="JAESHT010000001">
    <property type="protein sequence ID" value="MBL3672187.1"/>
    <property type="molecule type" value="Genomic_DNA"/>
</dbReference>
<feature type="compositionally biased region" description="Polar residues" evidence="1">
    <location>
        <begin position="1"/>
        <end position="12"/>
    </location>
</feature>
<evidence type="ECO:0000313" key="3">
    <source>
        <dbReference type="Proteomes" id="UP000644749"/>
    </source>
</evidence>
<evidence type="ECO:0000313" key="2">
    <source>
        <dbReference type="EMBL" id="MBL3672187.1"/>
    </source>
</evidence>
<comment type="caution">
    <text evidence="2">The sequence shown here is derived from an EMBL/GenBank/DDBJ whole genome shotgun (WGS) entry which is preliminary data.</text>
</comment>
<sequence>MGQVPDVSSLTNDEIPALVGGRGSGPGIPQFNDSWMTVRVGGGAAGARRRLARGINPLRKSAVILVAGDGDMGEDG</sequence>
<gene>
    <name evidence="2" type="ORF">JL111_01695</name>
</gene>
<organism evidence="2 3">
    <name type="scientific">Paracoccus aerius</name>
    <dbReference type="NCBI Taxonomy" id="1915382"/>
    <lineage>
        <taxon>Bacteria</taxon>
        <taxon>Pseudomonadati</taxon>
        <taxon>Pseudomonadota</taxon>
        <taxon>Alphaproteobacteria</taxon>
        <taxon>Rhodobacterales</taxon>
        <taxon>Paracoccaceae</taxon>
        <taxon>Paracoccus</taxon>
    </lineage>
</organism>
<proteinExistence type="predicted"/>
<protein>
    <recommendedName>
        <fullName evidence="4">Bacteriocin</fullName>
    </recommendedName>
</protein>
<dbReference type="RefSeq" id="WP_191307802.1">
    <property type="nucleotide sequence ID" value="NZ_BNCL01000002.1"/>
</dbReference>
<dbReference type="Proteomes" id="UP000644749">
    <property type="component" value="Unassembled WGS sequence"/>
</dbReference>
<accession>A0ABS1S3A6</accession>
<name>A0ABS1S3A6_9RHOB</name>
<keyword evidence="3" id="KW-1185">Reference proteome</keyword>
<reference evidence="2 3" key="1">
    <citation type="submission" date="2021-01" db="EMBL/GenBank/DDBJ databases">
        <title>011410 draft genome.</title>
        <authorList>
            <person name="Lang L."/>
        </authorList>
    </citation>
    <scope>NUCLEOTIDE SEQUENCE [LARGE SCALE GENOMIC DNA]</scope>
    <source>
        <strain evidence="2 3">KCTC 42845</strain>
    </source>
</reference>